<organism evidence="2 3">
    <name type="scientific">Gossypium davidsonii</name>
    <name type="common">Davidson's cotton</name>
    <name type="synonym">Gossypium klotzschianum subsp. davidsonii</name>
    <dbReference type="NCBI Taxonomy" id="34287"/>
    <lineage>
        <taxon>Eukaryota</taxon>
        <taxon>Viridiplantae</taxon>
        <taxon>Streptophyta</taxon>
        <taxon>Embryophyta</taxon>
        <taxon>Tracheophyta</taxon>
        <taxon>Spermatophyta</taxon>
        <taxon>Magnoliopsida</taxon>
        <taxon>eudicotyledons</taxon>
        <taxon>Gunneridae</taxon>
        <taxon>Pentapetalae</taxon>
        <taxon>rosids</taxon>
        <taxon>malvids</taxon>
        <taxon>Malvales</taxon>
        <taxon>Malvaceae</taxon>
        <taxon>Malvoideae</taxon>
        <taxon>Gossypium</taxon>
    </lineage>
</organism>
<feature type="region of interest" description="Disordered" evidence="1">
    <location>
        <begin position="21"/>
        <end position="91"/>
    </location>
</feature>
<comment type="caution">
    <text evidence="2">The sequence shown here is derived from an EMBL/GenBank/DDBJ whole genome shotgun (WGS) entry which is preliminary data.</text>
</comment>
<dbReference type="PANTHER" id="PTHR34546:SF3">
    <property type="entry name" value="OS06G0153600 PROTEIN"/>
    <property type="match status" value="1"/>
</dbReference>
<reference evidence="2 3" key="1">
    <citation type="journal article" date="2019" name="Genome Biol. Evol.">
        <title>Insights into the evolution of the New World diploid cottons (Gossypium, subgenus Houzingenia) based on genome sequencing.</title>
        <authorList>
            <person name="Grover C.E."/>
            <person name="Arick M.A. 2nd"/>
            <person name="Thrash A."/>
            <person name="Conover J.L."/>
            <person name="Sanders W.S."/>
            <person name="Peterson D.G."/>
            <person name="Frelichowski J.E."/>
            <person name="Scheffler J.A."/>
            <person name="Scheffler B.E."/>
            <person name="Wendel J.F."/>
        </authorList>
    </citation>
    <scope>NUCLEOTIDE SEQUENCE [LARGE SCALE GENOMIC DNA]</scope>
    <source>
        <strain evidence="2">27</strain>
        <tissue evidence="2">Leaf</tissue>
    </source>
</reference>
<accession>A0A7J8QZ01</accession>
<feature type="region of interest" description="Disordered" evidence="1">
    <location>
        <begin position="453"/>
        <end position="476"/>
    </location>
</feature>
<evidence type="ECO:0000256" key="1">
    <source>
        <dbReference type="SAM" id="MobiDB-lite"/>
    </source>
</evidence>
<dbReference type="Proteomes" id="UP000593561">
    <property type="component" value="Unassembled WGS sequence"/>
</dbReference>
<feature type="compositionally biased region" description="Acidic residues" evidence="1">
    <location>
        <begin position="457"/>
        <end position="476"/>
    </location>
</feature>
<feature type="region of interest" description="Disordered" evidence="1">
    <location>
        <begin position="248"/>
        <end position="279"/>
    </location>
</feature>
<dbReference type="PANTHER" id="PTHR34546">
    <property type="entry name" value="OS06G0153600 PROTEIN"/>
    <property type="match status" value="1"/>
</dbReference>
<feature type="region of interest" description="Disordered" evidence="1">
    <location>
        <begin position="621"/>
        <end position="662"/>
    </location>
</feature>
<dbReference type="EMBL" id="JABFAC010000002">
    <property type="protein sequence ID" value="MBA0606366.1"/>
    <property type="molecule type" value="Genomic_DNA"/>
</dbReference>
<keyword evidence="3" id="KW-1185">Reference proteome</keyword>
<gene>
    <name evidence="2" type="ORF">Godav_018844</name>
</gene>
<dbReference type="AlphaFoldDB" id="A0A7J8QZ01"/>
<evidence type="ECO:0000313" key="2">
    <source>
        <dbReference type="EMBL" id="MBA0606366.1"/>
    </source>
</evidence>
<feature type="compositionally biased region" description="Polar residues" evidence="1">
    <location>
        <begin position="248"/>
        <end position="273"/>
    </location>
</feature>
<sequence>MNPYDEKRLRDEVIYLHYLWDQGPPQNTNQTHQKRPRPSTQNPINRRKFAHSGSHPPLKPDPGLDWSVLLKPTSPSSPGWPEPKSKPDPMVRPVSIEDQARFANMQMQNKVLDGCKEFFKKRVRDEENDDGDDDDVDVDEEEEKNEVDMFFMRIFVNNSELRGYYEENHEKGEFFCLVCGGIGENLGKKFQGCVGLVQHCMSISKTKCKTGHRAFGLVVCKVLGWDIDRLPVILLKGEPLSRILANSSESQNTLQGEGSNKNVENLETGNSSGEVWKDASDSLDKGGDLNVNLGDVEFVNADGNGSVKKEVSINDQSNGELMACNMSNNSLEEEDANENVESLEISDGEPNKGSVNDLIPLLAPLLLNVKLMKVDKSKSKILQGLSSSQVTTTGWPCIESIDVSTSTTLEWPSFEPCTASITHVISAEEQIRINMVQWQLNVFDACKQFLSTTAGSDSDEDDNEFDEDDLMDDDGSNDSNEFNFFLRLFTENNELRSYYETHCRDGDFWCLVCRGIGKKDWRIFKDCVGLIQHSTAISKTKRKQAHRAFGQVICKVLNWDVDHLPSIMLKNKPYSHSINHALTDKSKSESGSKEDVDAHQNNILLMNSEIANLENRALNIGANEDKPENPMEKITQNLKQTNDDMENSSFEDQSEEDAHHLK</sequence>
<name>A0A7J8QZ01_GOSDV</name>
<protein>
    <submittedName>
        <fullName evidence="2">Uncharacterized protein</fullName>
    </submittedName>
</protein>
<evidence type="ECO:0000313" key="3">
    <source>
        <dbReference type="Proteomes" id="UP000593561"/>
    </source>
</evidence>
<proteinExistence type="predicted"/>